<keyword evidence="1" id="KW-0175">Coiled coil</keyword>
<accession>A0ABY3QBB0</accession>
<proteinExistence type="predicted"/>
<protein>
    <recommendedName>
        <fullName evidence="4">DUF222 domain-containing protein</fullName>
    </recommendedName>
</protein>
<evidence type="ECO:0000256" key="1">
    <source>
        <dbReference type="SAM" id="Coils"/>
    </source>
</evidence>
<reference evidence="2" key="1">
    <citation type="submission" date="2021-11" db="EMBL/GenBank/DDBJ databases">
        <title>Australian commercial rhizobial inoculants.</title>
        <authorList>
            <person name="Kohlmeier M.G."/>
            <person name="O'Hara G.W."/>
            <person name="Colombi E."/>
            <person name="Ramsay J.P."/>
            <person name="Terpolilli J."/>
        </authorList>
    </citation>
    <scope>NUCLEOTIDE SEQUENCE</scope>
    <source>
        <strain evidence="2">CC829</strain>
    </source>
</reference>
<dbReference type="EMBL" id="CP088100">
    <property type="protein sequence ID" value="UFW83185.1"/>
    <property type="molecule type" value="Genomic_DNA"/>
</dbReference>
<feature type="coiled-coil region" evidence="1">
    <location>
        <begin position="57"/>
        <end position="112"/>
    </location>
</feature>
<gene>
    <name evidence="2" type="ORF">BjapCC829_24740</name>
</gene>
<name>A0ABY3QBB0_9BRAD</name>
<evidence type="ECO:0000313" key="2">
    <source>
        <dbReference type="EMBL" id="UFW83185.1"/>
    </source>
</evidence>
<evidence type="ECO:0000313" key="3">
    <source>
        <dbReference type="Proteomes" id="UP001430990"/>
    </source>
</evidence>
<evidence type="ECO:0008006" key="4">
    <source>
        <dbReference type="Google" id="ProtNLM"/>
    </source>
</evidence>
<keyword evidence="3" id="KW-1185">Reference proteome</keyword>
<dbReference type="Proteomes" id="UP001430990">
    <property type="component" value="Chromosome"/>
</dbReference>
<organism evidence="2 3">
    <name type="scientific">Bradyrhizobium barranii</name>
    <dbReference type="NCBI Taxonomy" id="2992140"/>
    <lineage>
        <taxon>Bacteria</taxon>
        <taxon>Pseudomonadati</taxon>
        <taxon>Pseudomonadota</taxon>
        <taxon>Alphaproteobacteria</taxon>
        <taxon>Hyphomicrobiales</taxon>
        <taxon>Nitrobacteraceae</taxon>
        <taxon>Bradyrhizobium</taxon>
    </lineage>
</organism>
<sequence length="352" mass="39045">MSFEPGPANPQPFSAGIHLQSQPDVIEWLPPAAAERLRLLRQRAADAHRLIPEFETVREASARKIEAANELKRLTDHPQDFGFNFKPDDPRVKTAIKHLEKMTADLKRLTELREVRTAAWHAASAALAACESWLRDGRPHGTTLEEVETEPPKLNKGEDVLSGIERFRRRVRELRADLHRIASAPFPSSYAKAQMRAQVEALARRGAPSVSRLVELDGPVDFQMQSLTSEVHAERRSLAFAETADALALVAWLHRDALIAALDREISTEADDKAALTHEARQKGEAEVQGDLLAVERDECALVWTAQAQGLSIEHRGGDISPLALLGLRLITTPRPDASPETSPGLSWTLRR</sequence>
<dbReference type="RefSeq" id="WP_231142057.1">
    <property type="nucleotide sequence ID" value="NZ_CP088100.1"/>
</dbReference>